<dbReference type="AlphaFoldDB" id="A0AA88MX28"/>
<evidence type="ECO:0000256" key="7">
    <source>
        <dbReference type="ARBA" id="ARBA00022801"/>
    </source>
</evidence>
<keyword evidence="10" id="KW-0007">Acetylation</keyword>
<dbReference type="GO" id="GO:0004722">
    <property type="term" value="F:protein serine/threonine phosphatase activity"/>
    <property type="evidence" value="ECO:0007669"/>
    <property type="project" value="UniProtKB-EC"/>
</dbReference>
<evidence type="ECO:0000256" key="5">
    <source>
        <dbReference type="ARBA" id="ARBA00022490"/>
    </source>
</evidence>
<feature type="compositionally biased region" description="Basic and acidic residues" evidence="17">
    <location>
        <begin position="38"/>
        <end position="65"/>
    </location>
</feature>
<dbReference type="PANTHER" id="PTHR13832">
    <property type="entry name" value="PROTEIN PHOSPHATASE 2C"/>
    <property type="match status" value="1"/>
</dbReference>
<gene>
    <name evidence="19" type="ORF">Q5P01_009511</name>
</gene>
<name>A0AA88MX28_CHASR</name>
<reference evidence="19" key="1">
    <citation type="submission" date="2023-07" db="EMBL/GenBank/DDBJ databases">
        <title>Chromosome-level Genome Assembly of Striped Snakehead (Channa striata).</title>
        <authorList>
            <person name="Liu H."/>
        </authorList>
    </citation>
    <scope>NUCLEOTIDE SEQUENCE</scope>
    <source>
        <strain evidence="19">Gz</strain>
        <tissue evidence="19">Muscle</tissue>
    </source>
</reference>
<comment type="catalytic activity">
    <reaction evidence="12">
        <text>O-phospho-L-seryl-[protein] + H2O = L-seryl-[protein] + phosphate</text>
        <dbReference type="Rhea" id="RHEA:20629"/>
        <dbReference type="Rhea" id="RHEA-COMP:9863"/>
        <dbReference type="Rhea" id="RHEA-COMP:11604"/>
        <dbReference type="ChEBI" id="CHEBI:15377"/>
        <dbReference type="ChEBI" id="CHEBI:29999"/>
        <dbReference type="ChEBI" id="CHEBI:43474"/>
        <dbReference type="ChEBI" id="CHEBI:83421"/>
        <dbReference type="EC" id="3.1.3.16"/>
    </reaction>
</comment>
<keyword evidence="9 16" id="KW-0904">Protein phosphatase</keyword>
<evidence type="ECO:0000256" key="14">
    <source>
        <dbReference type="ARBA" id="ARBA00055237"/>
    </source>
</evidence>
<dbReference type="InterPro" id="IPR036457">
    <property type="entry name" value="PPM-type-like_dom_sf"/>
</dbReference>
<comment type="cofactor">
    <cofactor evidence="1">
        <name>Mn(2+)</name>
        <dbReference type="ChEBI" id="CHEBI:29035"/>
    </cofactor>
</comment>
<comment type="similarity">
    <text evidence="16">Belongs to the PP2C family.</text>
</comment>
<evidence type="ECO:0000256" key="13">
    <source>
        <dbReference type="ARBA" id="ARBA00048336"/>
    </source>
</evidence>
<dbReference type="GO" id="GO:0005737">
    <property type="term" value="C:cytoplasm"/>
    <property type="evidence" value="ECO:0007669"/>
    <property type="project" value="UniProtKB-SubCell"/>
</dbReference>
<keyword evidence="6" id="KW-0479">Metal-binding</keyword>
<evidence type="ECO:0000313" key="20">
    <source>
        <dbReference type="Proteomes" id="UP001187415"/>
    </source>
</evidence>
<evidence type="ECO:0000256" key="9">
    <source>
        <dbReference type="ARBA" id="ARBA00022912"/>
    </source>
</evidence>
<protein>
    <recommendedName>
        <fullName evidence="15">Integrin-linked kinase-associated serine/threonine phosphatase 2C</fullName>
        <ecNumber evidence="4">3.1.3.16</ecNumber>
    </recommendedName>
</protein>
<feature type="compositionally biased region" description="Polar residues" evidence="17">
    <location>
        <begin position="10"/>
        <end position="25"/>
    </location>
</feature>
<organism evidence="19 20">
    <name type="scientific">Channa striata</name>
    <name type="common">Snakehead murrel</name>
    <name type="synonym">Ophicephalus striatus</name>
    <dbReference type="NCBI Taxonomy" id="64152"/>
    <lineage>
        <taxon>Eukaryota</taxon>
        <taxon>Metazoa</taxon>
        <taxon>Chordata</taxon>
        <taxon>Craniata</taxon>
        <taxon>Vertebrata</taxon>
        <taxon>Euteleostomi</taxon>
        <taxon>Actinopterygii</taxon>
        <taxon>Neopterygii</taxon>
        <taxon>Teleostei</taxon>
        <taxon>Neoteleostei</taxon>
        <taxon>Acanthomorphata</taxon>
        <taxon>Anabantaria</taxon>
        <taxon>Anabantiformes</taxon>
        <taxon>Channoidei</taxon>
        <taxon>Channidae</taxon>
        <taxon>Channa</taxon>
    </lineage>
</organism>
<feature type="domain" description="PPM-type phosphatase" evidence="18">
    <location>
        <begin position="75"/>
        <end position="368"/>
    </location>
</feature>
<comment type="cofactor">
    <cofactor evidence="2">
        <name>Mg(2+)</name>
        <dbReference type="ChEBI" id="CHEBI:18420"/>
    </cofactor>
</comment>
<evidence type="ECO:0000256" key="2">
    <source>
        <dbReference type="ARBA" id="ARBA00001946"/>
    </source>
</evidence>
<evidence type="ECO:0000313" key="19">
    <source>
        <dbReference type="EMBL" id="KAK2846512.1"/>
    </source>
</evidence>
<feature type="region of interest" description="Disordered" evidence="17">
    <location>
        <begin position="1"/>
        <end position="65"/>
    </location>
</feature>
<evidence type="ECO:0000256" key="1">
    <source>
        <dbReference type="ARBA" id="ARBA00001936"/>
    </source>
</evidence>
<proteinExistence type="inferred from homology"/>
<evidence type="ECO:0000256" key="8">
    <source>
        <dbReference type="ARBA" id="ARBA00022842"/>
    </source>
</evidence>
<keyword evidence="7 16" id="KW-0378">Hydrolase</keyword>
<dbReference type="SMART" id="SM00332">
    <property type="entry name" value="PP2Cc"/>
    <property type="match status" value="1"/>
</dbReference>
<comment type="catalytic activity">
    <reaction evidence="13">
        <text>O-phospho-L-threonyl-[protein] + H2O = L-threonyl-[protein] + phosphate</text>
        <dbReference type="Rhea" id="RHEA:47004"/>
        <dbReference type="Rhea" id="RHEA-COMP:11060"/>
        <dbReference type="Rhea" id="RHEA-COMP:11605"/>
        <dbReference type="ChEBI" id="CHEBI:15377"/>
        <dbReference type="ChEBI" id="CHEBI:30013"/>
        <dbReference type="ChEBI" id="CHEBI:43474"/>
        <dbReference type="ChEBI" id="CHEBI:61977"/>
        <dbReference type="EC" id="3.1.3.16"/>
    </reaction>
</comment>
<dbReference type="GO" id="GO:0046872">
    <property type="term" value="F:metal ion binding"/>
    <property type="evidence" value="ECO:0007669"/>
    <property type="project" value="UniProtKB-KW"/>
</dbReference>
<dbReference type="EMBL" id="JAUPFM010000007">
    <property type="protein sequence ID" value="KAK2846512.1"/>
    <property type="molecule type" value="Genomic_DNA"/>
</dbReference>
<evidence type="ECO:0000256" key="6">
    <source>
        <dbReference type="ARBA" id="ARBA00022723"/>
    </source>
</evidence>
<dbReference type="PROSITE" id="PS51746">
    <property type="entry name" value="PPM_2"/>
    <property type="match status" value="1"/>
</dbReference>
<dbReference type="PANTHER" id="PTHR13832:SF699">
    <property type="entry name" value="INTEGRIN-LINKED KINASE-ASSOCIATED SERINE_THREONINE PHOSPHATASE 2C"/>
    <property type="match status" value="1"/>
</dbReference>
<evidence type="ECO:0000256" key="10">
    <source>
        <dbReference type="ARBA" id="ARBA00022990"/>
    </source>
</evidence>
<evidence type="ECO:0000256" key="16">
    <source>
        <dbReference type="RuleBase" id="RU003465"/>
    </source>
</evidence>
<accession>A0AA88MX28</accession>
<dbReference type="EC" id="3.1.3.16" evidence="4"/>
<evidence type="ECO:0000256" key="17">
    <source>
        <dbReference type="SAM" id="MobiDB-lite"/>
    </source>
</evidence>
<dbReference type="Gene3D" id="3.60.40.10">
    <property type="entry name" value="PPM-type phosphatase domain"/>
    <property type="match status" value="1"/>
</dbReference>
<dbReference type="PROSITE" id="PS01032">
    <property type="entry name" value="PPM_1"/>
    <property type="match status" value="1"/>
</dbReference>
<comment type="function">
    <text evidence="14">Protein phosphatase that may play a role in regulation of cell cycle progression via dephosphorylation of its substrates whose appropriate phosphorylation states might be crucial for cell proliferation. Selectively associates with integrin linked kinase (ILK), to modulate cell adhesion and growth factor signaling. Inhibits the ILK-GSK3B signaling axis and may play an important role in inhibiting oncogenic transformation.</text>
</comment>
<dbReference type="FunFam" id="3.60.40.10:FF:000018">
    <property type="entry name" value="Integrin-linked kinase-associated serine/threonine phosphatase 2C"/>
    <property type="match status" value="1"/>
</dbReference>
<dbReference type="SUPFAM" id="SSF81606">
    <property type="entry name" value="PP2C-like"/>
    <property type="match status" value="1"/>
</dbReference>
<evidence type="ECO:0000256" key="11">
    <source>
        <dbReference type="ARBA" id="ARBA00023211"/>
    </source>
</evidence>
<evidence type="ECO:0000256" key="3">
    <source>
        <dbReference type="ARBA" id="ARBA00004496"/>
    </source>
</evidence>
<dbReference type="Proteomes" id="UP001187415">
    <property type="component" value="Unassembled WGS sequence"/>
</dbReference>
<dbReference type="InterPro" id="IPR001932">
    <property type="entry name" value="PPM-type_phosphatase-like_dom"/>
</dbReference>
<comment type="caution">
    <text evidence="19">The sequence shown here is derived from an EMBL/GenBank/DDBJ whole genome shotgun (WGS) entry which is preliminary data.</text>
</comment>
<keyword evidence="20" id="KW-1185">Reference proteome</keyword>
<sequence length="370" mass="41048">MDLFDDLPEPTQNSGPVSKPAPQSTKKAEKQEEEEEKEEGRSIKRKREDAESHTAKKEEERGELKKVCKEGPPVLKGYVAARRGEREEMQDAHMLLPDMSSCLSALPSQVSRVSYFAVFDGHGGARASRFAAEHLHHNLAKKFPSGDTENLDKLIKKCLLDTFRLTDEDFLKKASSQKPAWKDGSTATCVLVVEDVVYVANLGDSRAVLCRMEATAEGQRRPVTLALSKEHNPTIYEERMRIQRAGGTVRDGRVLGVLEVSRSIGDGQYKRCGVISTPDLRRCQLTASDRFIILACDGLFKVFSADEAVKFVLNILQEGSVEQKPGLTEQKPGLTEEEVRVEVACQQLASEAVRRGCADNVTVILVTIEF</sequence>
<dbReference type="InterPro" id="IPR000222">
    <property type="entry name" value="PP2C_BS"/>
</dbReference>
<keyword evidence="8" id="KW-0460">Magnesium</keyword>
<evidence type="ECO:0000256" key="4">
    <source>
        <dbReference type="ARBA" id="ARBA00013081"/>
    </source>
</evidence>
<evidence type="ECO:0000256" key="15">
    <source>
        <dbReference type="ARBA" id="ARBA00072449"/>
    </source>
</evidence>
<keyword evidence="11" id="KW-0464">Manganese</keyword>
<evidence type="ECO:0000256" key="12">
    <source>
        <dbReference type="ARBA" id="ARBA00047761"/>
    </source>
</evidence>
<comment type="subcellular location">
    <subcellularLocation>
        <location evidence="3">Cytoplasm</location>
    </subcellularLocation>
</comment>
<evidence type="ECO:0000259" key="18">
    <source>
        <dbReference type="PROSITE" id="PS51746"/>
    </source>
</evidence>
<keyword evidence="5" id="KW-0963">Cytoplasm</keyword>
<dbReference type="CDD" id="cd00143">
    <property type="entry name" value="PP2Cc"/>
    <property type="match status" value="1"/>
</dbReference>
<dbReference type="InterPro" id="IPR015655">
    <property type="entry name" value="PP2C"/>
</dbReference>
<dbReference type="Pfam" id="PF00481">
    <property type="entry name" value="PP2C"/>
    <property type="match status" value="1"/>
</dbReference>